<dbReference type="HOGENOM" id="CLU_2372535_0_0_1"/>
<evidence type="ECO:0000313" key="1">
    <source>
        <dbReference type="EMBL" id="CCD34460.1"/>
    </source>
</evidence>
<evidence type="ECO:0000313" key="2">
    <source>
        <dbReference type="Proteomes" id="UP000008177"/>
    </source>
</evidence>
<reference evidence="2" key="1">
    <citation type="journal article" date="2011" name="PLoS Genet.">
        <title>Genomic analysis of the necrotrophic fungal pathogens Sclerotinia sclerotiorum and Botrytis cinerea.</title>
        <authorList>
            <person name="Amselem J."/>
            <person name="Cuomo C.A."/>
            <person name="van Kan J.A."/>
            <person name="Viaud M."/>
            <person name="Benito E.P."/>
            <person name="Couloux A."/>
            <person name="Coutinho P.M."/>
            <person name="de Vries R.P."/>
            <person name="Dyer P.S."/>
            <person name="Fillinger S."/>
            <person name="Fournier E."/>
            <person name="Gout L."/>
            <person name="Hahn M."/>
            <person name="Kohn L."/>
            <person name="Lapalu N."/>
            <person name="Plummer K.M."/>
            <person name="Pradier J.M."/>
            <person name="Quevillon E."/>
            <person name="Sharon A."/>
            <person name="Simon A."/>
            <person name="ten Have A."/>
            <person name="Tudzynski B."/>
            <person name="Tudzynski P."/>
            <person name="Wincker P."/>
            <person name="Andrew M."/>
            <person name="Anthouard V."/>
            <person name="Beever R.E."/>
            <person name="Beffa R."/>
            <person name="Benoit I."/>
            <person name="Bouzid O."/>
            <person name="Brault B."/>
            <person name="Chen Z."/>
            <person name="Choquer M."/>
            <person name="Collemare J."/>
            <person name="Cotton P."/>
            <person name="Danchin E.G."/>
            <person name="Da Silva C."/>
            <person name="Gautier A."/>
            <person name="Giraud C."/>
            <person name="Giraud T."/>
            <person name="Gonzalez C."/>
            <person name="Grossetete S."/>
            <person name="Guldener U."/>
            <person name="Henrissat B."/>
            <person name="Howlett B.J."/>
            <person name="Kodira C."/>
            <person name="Kretschmer M."/>
            <person name="Lappartient A."/>
            <person name="Leroch M."/>
            <person name="Levis C."/>
            <person name="Mauceli E."/>
            <person name="Neuveglise C."/>
            <person name="Oeser B."/>
            <person name="Pearson M."/>
            <person name="Poulain J."/>
            <person name="Poussereau N."/>
            <person name="Quesneville H."/>
            <person name="Rascle C."/>
            <person name="Schumacher J."/>
            <person name="Segurens B."/>
            <person name="Sexton A."/>
            <person name="Silva E."/>
            <person name="Sirven C."/>
            <person name="Soanes D.M."/>
            <person name="Talbot N.J."/>
            <person name="Templeton M."/>
            <person name="Yandava C."/>
            <person name="Yarden O."/>
            <person name="Zeng Q."/>
            <person name="Rollins J.A."/>
            <person name="Lebrun M.H."/>
            <person name="Dickman M."/>
        </authorList>
    </citation>
    <scope>NUCLEOTIDE SEQUENCE [LARGE SCALE GENOMIC DNA]</scope>
    <source>
        <strain evidence="2">T4</strain>
    </source>
</reference>
<dbReference type="InParanoid" id="G2YB69"/>
<accession>G2YB69</accession>
<dbReference type="Proteomes" id="UP000008177">
    <property type="component" value="Unplaced contigs"/>
</dbReference>
<gene>
    <name evidence="1" type="ORF">BofuT4_uP026580.1</name>
</gene>
<organism evidence="1 2">
    <name type="scientific">Botryotinia fuckeliana (strain T4)</name>
    <name type="common">Noble rot fungus</name>
    <name type="synonym">Botrytis cinerea</name>
    <dbReference type="NCBI Taxonomy" id="999810"/>
    <lineage>
        <taxon>Eukaryota</taxon>
        <taxon>Fungi</taxon>
        <taxon>Dikarya</taxon>
        <taxon>Ascomycota</taxon>
        <taxon>Pezizomycotina</taxon>
        <taxon>Leotiomycetes</taxon>
        <taxon>Helotiales</taxon>
        <taxon>Sclerotiniaceae</taxon>
        <taxon>Botrytis</taxon>
    </lineage>
</organism>
<dbReference type="EMBL" id="FQ790309">
    <property type="protein sequence ID" value="CCD34460.1"/>
    <property type="molecule type" value="Genomic_DNA"/>
</dbReference>
<name>G2YB69_BOTF4</name>
<dbReference type="AlphaFoldDB" id="G2YB69"/>
<protein>
    <submittedName>
        <fullName evidence="1">Uncharacterized protein</fullName>
    </submittedName>
</protein>
<proteinExistence type="predicted"/>
<sequence length="95" mass="10472">MFVRGTGFSVPVSSSLNASWRASTTIIQPLTIFAVHDVTLCEHFEISTIVKTQCLCVAITRHFGKMYQARIDIIILSVDLVAVEAFPCSRQLPSS</sequence>